<dbReference type="Proteomes" id="UP000728032">
    <property type="component" value="Unassembled WGS sequence"/>
</dbReference>
<protein>
    <recommendedName>
        <fullName evidence="1">BAR domain-containing protein</fullName>
    </recommendedName>
</protein>
<dbReference type="OrthoDB" id="3183924at2759"/>
<feature type="domain" description="BAR" evidence="1">
    <location>
        <begin position="1"/>
        <end position="58"/>
    </location>
</feature>
<sequence length="58" mass="6864">MLERASATFIEPIEKFRREQIGGAKEVKKKFDKETTRFCQSLERHLNLSTKKSENHLQ</sequence>
<dbReference type="PANTHER" id="PTHR12552">
    <property type="entry name" value="OLIGOPHRENIN 1"/>
    <property type="match status" value="1"/>
</dbReference>
<dbReference type="InterPro" id="IPR047234">
    <property type="entry name" value="GRAF_fam"/>
</dbReference>
<evidence type="ECO:0000259" key="1">
    <source>
        <dbReference type="Pfam" id="PF16746"/>
    </source>
</evidence>
<proteinExistence type="predicted"/>
<dbReference type="GO" id="GO:0005737">
    <property type="term" value="C:cytoplasm"/>
    <property type="evidence" value="ECO:0007669"/>
    <property type="project" value="InterPro"/>
</dbReference>
<dbReference type="Gene3D" id="1.20.1270.60">
    <property type="entry name" value="Arfaptin homology (AH) domain/BAR domain"/>
    <property type="match status" value="1"/>
</dbReference>
<dbReference type="Pfam" id="PF16746">
    <property type="entry name" value="BAR_3"/>
    <property type="match status" value="1"/>
</dbReference>
<gene>
    <name evidence="2" type="ORF">ONB1V03_LOCUS23497</name>
</gene>
<reference evidence="2" key="1">
    <citation type="submission" date="2020-11" db="EMBL/GenBank/DDBJ databases">
        <authorList>
            <person name="Tran Van P."/>
        </authorList>
    </citation>
    <scope>NUCLEOTIDE SEQUENCE</scope>
</reference>
<dbReference type="SUPFAM" id="SSF103657">
    <property type="entry name" value="BAR/IMD domain-like"/>
    <property type="match status" value="1"/>
</dbReference>
<keyword evidence="3" id="KW-1185">Reference proteome</keyword>
<accession>A0A7R9MUX0</accession>
<dbReference type="EMBL" id="CAJPVJ010060214">
    <property type="protein sequence ID" value="CAG2184077.1"/>
    <property type="molecule type" value="Genomic_DNA"/>
</dbReference>
<evidence type="ECO:0000313" key="2">
    <source>
        <dbReference type="EMBL" id="CAD7668628.1"/>
    </source>
</evidence>
<dbReference type="AlphaFoldDB" id="A0A7R9MUX0"/>
<dbReference type="InterPro" id="IPR027267">
    <property type="entry name" value="AH/BAR_dom_sf"/>
</dbReference>
<dbReference type="GO" id="GO:0005096">
    <property type="term" value="F:GTPase activator activity"/>
    <property type="evidence" value="ECO:0007669"/>
    <property type="project" value="InterPro"/>
</dbReference>
<dbReference type="InterPro" id="IPR004148">
    <property type="entry name" value="BAR_dom"/>
</dbReference>
<feature type="non-terminal residue" evidence="2">
    <location>
        <position position="58"/>
    </location>
</feature>
<dbReference type="EMBL" id="OC975039">
    <property type="protein sequence ID" value="CAD7668628.1"/>
    <property type="molecule type" value="Genomic_DNA"/>
</dbReference>
<dbReference type="PANTHER" id="PTHR12552:SF1">
    <property type="entry name" value="RHO GTPASE-ACTIVATING PROTEIN GRAF"/>
    <property type="match status" value="1"/>
</dbReference>
<organism evidence="2">
    <name type="scientific">Oppiella nova</name>
    <dbReference type="NCBI Taxonomy" id="334625"/>
    <lineage>
        <taxon>Eukaryota</taxon>
        <taxon>Metazoa</taxon>
        <taxon>Ecdysozoa</taxon>
        <taxon>Arthropoda</taxon>
        <taxon>Chelicerata</taxon>
        <taxon>Arachnida</taxon>
        <taxon>Acari</taxon>
        <taxon>Acariformes</taxon>
        <taxon>Sarcoptiformes</taxon>
        <taxon>Oribatida</taxon>
        <taxon>Brachypylina</taxon>
        <taxon>Oppioidea</taxon>
        <taxon>Oppiidae</taxon>
        <taxon>Oppiella</taxon>
    </lineage>
</organism>
<name>A0A7R9MUX0_9ACAR</name>
<evidence type="ECO:0000313" key="3">
    <source>
        <dbReference type="Proteomes" id="UP000728032"/>
    </source>
</evidence>